<reference evidence="6 7" key="1">
    <citation type="submission" date="2015-04" db="EMBL/GenBank/DDBJ databases">
        <authorList>
            <person name="Heijne W.H."/>
            <person name="Fedorova N.D."/>
            <person name="Nierman W.C."/>
            <person name="Vollebregt A.W."/>
            <person name="Zhao Z."/>
            <person name="Wu L."/>
            <person name="Kumar M."/>
            <person name="Stam H."/>
            <person name="van den Berg M.A."/>
            <person name="Pel H.J."/>
        </authorList>
    </citation>
    <scope>NUCLEOTIDE SEQUENCE [LARGE SCALE GENOMIC DNA]</scope>
    <source>
        <strain evidence="6 7">CBS 393.64</strain>
    </source>
</reference>
<evidence type="ECO:0000256" key="5">
    <source>
        <dbReference type="SAM" id="Phobius"/>
    </source>
</evidence>
<keyword evidence="3 5" id="KW-1133">Transmembrane helix</keyword>
<dbReference type="RefSeq" id="XP_013332373.1">
    <property type="nucleotide sequence ID" value="XM_013476919.1"/>
</dbReference>
<accession>A0A0F4Z6P4</accession>
<dbReference type="GeneID" id="25312294"/>
<evidence type="ECO:0000313" key="7">
    <source>
        <dbReference type="Proteomes" id="UP000053958"/>
    </source>
</evidence>
<keyword evidence="4 5" id="KW-0472">Membrane</keyword>
<evidence type="ECO:0000256" key="3">
    <source>
        <dbReference type="ARBA" id="ARBA00022989"/>
    </source>
</evidence>
<comment type="caution">
    <text evidence="6">The sequence shown here is derived from an EMBL/GenBank/DDBJ whole genome shotgun (WGS) entry which is preliminary data.</text>
</comment>
<feature type="transmembrane region" description="Helical" evidence="5">
    <location>
        <begin position="133"/>
        <end position="154"/>
    </location>
</feature>
<feature type="transmembrane region" description="Helical" evidence="5">
    <location>
        <begin position="35"/>
        <end position="57"/>
    </location>
</feature>
<dbReference type="AlphaFoldDB" id="A0A0F4Z6P4"/>
<evidence type="ECO:0008006" key="8">
    <source>
        <dbReference type="Google" id="ProtNLM"/>
    </source>
</evidence>
<comment type="subcellular location">
    <subcellularLocation>
        <location evidence="1">Membrane</location>
        <topology evidence="1">Multi-pass membrane protein</topology>
    </subcellularLocation>
</comment>
<dbReference type="GO" id="GO:0016020">
    <property type="term" value="C:membrane"/>
    <property type="evidence" value="ECO:0007669"/>
    <property type="project" value="UniProtKB-SubCell"/>
</dbReference>
<gene>
    <name evidence="6" type="ORF">T310_0239</name>
</gene>
<proteinExistence type="predicted"/>
<keyword evidence="2 5" id="KW-0812">Transmembrane</keyword>
<keyword evidence="7" id="KW-1185">Reference proteome</keyword>
<dbReference type="Pfam" id="PF04193">
    <property type="entry name" value="PQ-loop"/>
    <property type="match status" value="1"/>
</dbReference>
<protein>
    <recommendedName>
        <fullName evidence="8">PQ loop repeat protein</fullName>
    </recommendedName>
</protein>
<organism evidence="6 7">
    <name type="scientific">Rasamsonia emersonii (strain ATCC 16479 / CBS 393.64 / IMI 116815)</name>
    <dbReference type="NCBI Taxonomy" id="1408163"/>
    <lineage>
        <taxon>Eukaryota</taxon>
        <taxon>Fungi</taxon>
        <taxon>Dikarya</taxon>
        <taxon>Ascomycota</taxon>
        <taxon>Pezizomycotina</taxon>
        <taxon>Eurotiomycetes</taxon>
        <taxon>Eurotiomycetidae</taxon>
        <taxon>Eurotiales</taxon>
        <taxon>Trichocomaceae</taxon>
        <taxon>Rasamsonia</taxon>
    </lineage>
</organism>
<dbReference type="Proteomes" id="UP000053958">
    <property type="component" value="Unassembled WGS sequence"/>
</dbReference>
<evidence type="ECO:0000256" key="4">
    <source>
        <dbReference type="ARBA" id="ARBA00023136"/>
    </source>
</evidence>
<dbReference type="OrthoDB" id="19344at2759"/>
<evidence type="ECO:0000256" key="1">
    <source>
        <dbReference type="ARBA" id="ARBA00004141"/>
    </source>
</evidence>
<evidence type="ECO:0000256" key="2">
    <source>
        <dbReference type="ARBA" id="ARBA00022692"/>
    </source>
</evidence>
<evidence type="ECO:0000313" key="6">
    <source>
        <dbReference type="EMBL" id="KKA25761.1"/>
    </source>
</evidence>
<feature type="transmembrane region" description="Helical" evidence="5">
    <location>
        <begin position="166"/>
        <end position="187"/>
    </location>
</feature>
<sequence length="303" mass="33690">MLLLLCIIVHSYVPQYRRLRSCRNTDGLSPSFILLRALSTTANLANLLILPTAYATVGHCRRDYSPGRCVVELVTHWQIAADWICFQGILFLYVRYYGRDEVTSQWSPSSLQSPEIVQEEESSSLGNTRTATAIIAINVILDVLLLGPSLFLNINIPIPSPGYYNLMQIWSFTTIAVSTFLALIYHCPQFYYTGTSKRVGSLSIATLGMQTAVYFLLAVSLGVRYGKLEEEDPWRRYLYAFNIWISYLITGFQACVLLGECIYVAYVLSAPKGEQDEGGEAPVDAAIGEQTPLLASRPDEAAG</sequence>
<feature type="transmembrane region" description="Helical" evidence="5">
    <location>
        <begin position="243"/>
        <end position="268"/>
    </location>
</feature>
<feature type="transmembrane region" description="Helical" evidence="5">
    <location>
        <begin position="199"/>
        <end position="223"/>
    </location>
</feature>
<name>A0A0F4Z6P4_RASE3</name>
<dbReference type="InterPro" id="IPR006603">
    <property type="entry name" value="PQ-loop_rpt"/>
</dbReference>
<dbReference type="EMBL" id="LASV01000013">
    <property type="protein sequence ID" value="KKA25761.1"/>
    <property type="molecule type" value="Genomic_DNA"/>
</dbReference>